<dbReference type="Proteomes" id="UP001556040">
    <property type="component" value="Unassembled WGS sequence"/>
</dbReference>
<dbReference type="Gene3D" id="3.40.630.10">
    <property type="entry name" value="Zn peptidases"/>
    <property type="match status" value="1"/>
</dbReference>
<evidence type="ECO:0000256" key="1">
    <source>
        <dbReference type="ARBA" id="ARBA00001947"/>
    </source>
</evidence>
<dbReference type="Gene3D" id="3.30.70.360">
    <property type="match status" value="2"/>
</dbReference>
<dbReference type="SUPFAM" id="SSF55031">
    <property type="entry name" value="Bacterial exopeptidase dimerisation domain"/>
    <property type="match status" value="1"/>
</dbReference>
<keyword evidence="10" id="KW-1185">Reference proteome</keyword>
<evidence type="ECO:0000256" key="5">
    <source>
        <dbReference type="ARBA" id="ARBA00022801"/>
    </source>
</evidence>
<sequence length="471" mass="52667">MSIQWDQEVEKYKDQLIQDLQGLLQIPSVLDEKNTTVEAPLGVDVKKALDYMLKQGDQDGFTTKNVGNLAGHIEIGEGEDILGVLCHVDVVPAGEGWSYPAFSGQIDNNRIYARGAIDDKGPTMAAYFAMKMVNDLGIPFQKRVRMIVGTDEESNWRCVDHYFEHEEMPTIGFAPDADFPIIHAEKGIIDFDLVLTERKKDDTAPKMELRSFTSGERYNMIPDRAKAILVPHLDQTFLLQEYDEFLKEQGVTGDYYIDGGVLILECNGKSAHAMEPDNGVNAGLMLLSFLARFDFDARAQAFYSFAKKNLHNDSRAHALGLAGKDEISGDLTMNVGKIRYSDEEAYLGLNVRYPVTYDMDRAIQKLTSELLELGIEIANIDDSKPHHVDGQDPFVQTLLRVYEEQTKERGELLAIGGGTYARSLTKGVAFGALFPGREDVAHQKDEYIDIDDLLRATAIYAQAIYEIACKK</sequence>
<keyword evidence="6" id="KW-0862">Zinc</keyword>
<dbReference type="EMBL" id="JBFMIA010000001">
    <property type="protein sequence ID" value="MEW9500733.1"/>
    <property type="molecule type" value="Genomic_DNA"/>
</dbReference>
<dbReference type="InterPro" id="IPR010964">
    <property type="entry name" value="M20A_pepV-rel"/>
</dbReference>
<evidence type="ECO:0000256" key="3">
    <source>
        <dbReference type="ARBA" id="ARBA00022670"/>
    </source>
</evidence>
<gene>
    <name evidence="9" type="primary">pepV</name>
    <name evidence="9" type="ORF">AB1471_02835</name>
</gene>
<comment type="similarity">
    <text evidence="2">Belongs to the peptidase M20A family.</text>
</comment>
<dbReference type="PANTHER" id="PTHR43808:SF31">
    <property type="entry name" value="N-ACETYL-L-CITRULLINE DEACETYLASE"/>
    <property type="match status" value="1"/>
</dbReference>
<dbReference type="NCBIfam" id="TIGR01887">
    <property type="entry name" value="dipeptidaselike"/>
    <property type="match status" value="1"/>
</dbReference>
<reference evidence="9 10" key="1">
    <citation type="journal article" date="1979" name="Int. J. Syst. Evol. Microbiol.">
        <title>Bacillus globisporus subsp. marinus subsp. nov.</title>
        <authorList>
            <person name="Liu H."/>
        </authorList>
    </citation>
    <scope>NUCLEOTIDE SEQUENCE [LARGE SCALE GENOMIC DNA]</scope>
    <source>
        <strain evidence="9 10">DSM 1297</strain>
    </source>
</reference>
<evidence type="ECO:0000256" key="2">
    <source>
        <dbReference type="ARBA" id="ARBA00006247"/>
    </source>
</evidence>
<dbReference type="InterPro" id="IPR002933">
    <property type="entry name" value="Peptidase_M20"/>
</dbReference>
<keyword evidence="7 9" id="KW-0224">Dipeptidase</keyword>
<dbReference type="SUPFAM" id="SSF53187">
    <property type="entry name" value="Zn-dependent exopeptidases"/>
    <property type="match status" value="1"/>
</dbReference>
<dbReference type="PANTHER" id="PTHR43808">
    <property type="entry name" value="ACETYLORNITHINE DEACETYLASE"/>
    <property type="match status" value="1"/>
</dbReference>
<keyword evidence="4" id="KW-0479">Metal-binding</keyword>
<keyword evidence="3" id="KW-0645">Protease</keyword>
<dbReference type="RefSeq" id="WP_367778058.1">
    <property type="nucleotide sequence ID" value="NZ_JBFMIA010000001.1"/>
</dbReference>
<evidence type="ECO:0000256" key="8">
    <source>
        <dbReference type="ARBA" id="ARBA00023049"/>
    </source>
</evidence>
<dbReference type="InterPro" id="IPR050072">
    <property type="entry name" value="Peptidase_M20A"/>
</dbReference>
<evidence type="ECO:0000313" key="10">
    <source>
        <dbReference type="Proteomes" id="UP001556040"/>
    </source>
</evidence>
<evidence type="ECO:0000256" key="4">
    <source>
        <dbReference type="ARBA" id="ARBA00022723"/>
    </source>
</evidence>
<dbReference type="Pfam" id="PF01546">
    <property type="entry name" value="Peptidase_M20"/>
    <property type="match status" value="1"/>
</dbReference>
<protein>
    <submittedName>
        <fullName evidence="9">Dipeptidase PepV</fullName>
        <ecNumber evidence="9">3.4.13.-</ecNumber>
    </submittedName>
</protein>
<keyword evidence="5 9" id="KW-0378">Hydrolase</keyword>
<dbReference type="CDD" id="cd03888">
    <property type="entry name" value="M20_PepV"/>
    <property type="match status" value="1"/>
</dbReference>
<dbReference type="PROSITE" id="PS00759">
    <property type="entry name" value="ARGE_DAPE_CPG2_2"/>
    <property type="match status" value="1"/>
</dbReference>
<dbReference type="InterPro" id="IPR001261">
    <property type="entry name" value="ArgE/DapE_CS"/>
</dbReference>
<name>A0ABV3Q054_9BACL</name>
<keyword evidence="8" id="KW-0482">Metalloprotease</keyword>
<accession>A0ABV3Q054</accession>
<dbReference type="GO" id="GO:0016805">
    <property type="term" value="F:dipeptidase activity"/>
    <property type="evidence" value="ECO:0007669"/>
    <property type="project" value="UniProtKB-KW"/>
</dbReference>
<evidence type="ECO:0000256" key="7">
    <source>
        <dbReference type="ARBA" id="ARBA00022997"/>
    </source>
</evidence>
<evidence type="ECO:0000256" key="6">
    <source>
        <dbReference type="ARBA" id="ARBA00022833"/>
    </source>
</evidence>
<proteinExistence type="inferred from homology"/>
<dbReference type="InterPro" id="IPR036264">
    <property type="entry name" value="Bact_exopeptidase_dim_dom"/>
</dbReference>
<comment type="cofactor">
    <cofactor evidence="1">
        <name>Zn(2+)</name>
        <dbReference type="ChEBI" id="CHEBI:29105"/>
    </cofactor>
</comment>
<organism evidence="9 10">
    <name type="scientific">Jeotgalibacillus marinus</name>
    <dbReference type="NCBI Taxonomy" id="86667"/>
    <lineage>
        <taxon>Bacteria</taxon>
        <taxon>Bacillati</taxon>
        <taxon>Bacillota</taxon>
        <taxon>Bacilli</taxon>
        <taxon>Bacillales</taxon>
        <taxon>Caryophanaceae</taxon>
        <taxon>Jeotgalibacillus</taxon>
    </lineage>
</organism>
<evidence type="ECO:0000313" key="9">
    <source>
        <dbReference type="EMBL" id="MEW9500733.1"/>
    </source>
</evidence>
<dbReference type="EC" id="3.4.13.-" evidence="9"/>
<dbReference type="NCBIfam" id="NF005591">
    <property type="entry name" value="PRK07318.1"/>
    <property type="match status" value="1"/>
</dbReference>
<comment type="caution">
    <text evidence="9">The sequence shown here is derived from an EMBL/GenBank/DDBJ whole genome shotgun (WGS) entry which is preliminary data.</text>
</comment>